<protein>
    <submittedName>
        <fullName evidence="1">Uncharacterized protein</fullName>
    </submittedName>
</protein>
<keyword evidence="2" id="KW-1185">Reference proteome</keyword>
<dbReference type="RefSeq" id="WP_235442287.1">
    <property type="nucleotide sequence ID" value="NZ_JACBXS010000149.1"/>
</dbReference>
<dbReference type="EMBL" id="JACBXS010000149">
    <property type="protein sequence ID" value="NYS26946.1"/>
    <property type="molecule type" value="Genomic_DNA"/>
</dbReference>
<evidence type="ECO:0000313" key="1">
    <source>
        <dbReference type="EMBL" id="NYS26946.1"/>
    </source>
</evidence>
<dbReference type="AlphaFoldDB" id="A0A7Z0L1P1"/>
<evidence type="ECO:0000313" key="2">
    <source>
        <dbReference type="Proteomes" id="UP000529417"/>
    </source>
</evidence>
<sequence>MSGIEIPPFEKQVRLIRATGQVHSTWYRERYPEVDAMQLHPAEHYLLLGADLGRNPGRGF</sequence>
<name>A0A7Z0L1P1_9RHOB</name>
<accession>A0A7Z0L1P1</accession>
<gene>
    <name evidence="1" type="ORF">HUK65_18540</name>
</gene>
<dbReference type="Proteomes" id="UP000529417">
    <property type="component" value="Unassembled WGS sequence"/>
</dbReference>
<reference evidence="1 2" key="1">
    <citation type="journal article" date="2000" name="Arch. Microbiol.">
        <title>Rhodobaca bogoriensis gen. nov. and sp. nov., an alkaliphilic purple nonsulfur bacterium from African Rift Valley soda lakes.</title>
        <authorList>
            <person name="Milford A.D."/>
            <person name="Achenbach L.A."/>
            <person name="Jung D.O."/>
            <person name="Madigan M.T."/>
        </authorList>
    </citation>
    <scope>NUCLEOTIDE SEQUENCE [LARGE SCALE GENOMIC DNA]</scope>
    <source>
        <strain evidence="1 2">2376</strain>
    </source>
</reference>
<feature type="non-terminal residue" evidence="1">
    <location>
        <position position="60"/>
    </location>
</feature>
<organism evidence="1 2">
    <name type="scientific">Rhabdonatronobacter sediminivivens</name>
    <dbReference type="NCBI Taxonomy" id="2743469"/>
    <lineage>
        <taxon>Bacteria</taxon>
        <taxon>Pseudomonadati</taxon>
        <taxon>Pseudomonadota</taxon>
        <taxon>Alphaproteobacteria</taxon>
        <taxon>Rhodobacterales</taxon>
        <taxon>Paracoccaceae</taxon>
        <taxon>Rhabdonatronobacter</taxon>
    </lineage>
</organism>
<proteinExistence type="predicted"/>
<comment type="caution">
    <text evidence="1">The sequence shown here is derived from an EMBL/GenBank/DDBJ whole genome shotgun (WGS) entry which is preliminary data.</text>
</comment>